<dbReference type="GO" id="GO:0106300">
    <property type="term" value="P:protein-DNA covalent cross-linking repair"/>
    <property type="evidence" value="ECO:0007669"/>
    <property type="project" value="InterPro"/>
</dbReference>
<evidence type="ECO:0000313" key="11">
    <source>
        <dbReference type="EMBL" id="TZF91550.1"/>
    </source>
</evidence>
<dbReference type="InterPro" id="IPR036590">
    <property type="entry name" value="SRAP-like"/>
</dbReference>
<dbReference type="GO" id="GO:0006508">
    <property type="term" value="P:proteolysis"/>
    <property type="evidence" value="ECO:0007669"/>
    <property type="project" value="UniProtKB-KW"/>
</dbReference>
<organism evidence="11 12">
    <name type="scientific">Cognatilysobacter lacus</name>
    <dbReference type="NCBI Taxonomy" id="1643323"/>
    <lineage>
        <taxon>Bacteria</taxon>
        <taxon>Pseudomonadati</taxon>
        <taxon>Pseudomonadota</taxon>
        <taxon>Gammaproteobacteria</taxon>
        <taxon>Lysobacterales</taxon>
        <taxon>Lysobacteraceae</taxon>
        <taxon>Cognatilysobacter</taxon>
    </lineage>
</organism>
<feature type="compositionally biased region" description="Polar residues" evidence="9">
    <location>
        <begin position="321"/>
        <end position="331"/>
    </location>
</feature>
<evidence type="ECO:0000256" key="3">
    <source>
        <dbReference type="ARBA" id="ARBA00022763"/>
    </source>
</evidence>
<keyword evidence="7" id="KW-0456">Lyase</keyword>
<dbReference type="PANTHER" id="PTHR13604">
    <property type="entry name" value="DC12-RELATED"/>
    <property type="match status" value="1"/>
</dbReference>
<evidence type="ECO:0000256" key="8">
    <source>
        <dbReference type="RuleBase" id="RU364100"/>
    </source>
</evidence>
<evidence type="ECO:0000256" key="9">
    <source>
        <dbReference type="SAM" id="MobiDB-lite"/>
    </source>
</evidence>
<dbReference type="Gene3D" id="3.90.1680.10">
    <property type="entry name" value="SOS response associated peptidase-like"/>
    <property type="match status" value="1"/>
</dbReference>
<dbReference type="AlphaFoldDB" id="A0A5D8ZA93"/>
<feature type="transmembrane region" description="Helical" evidence="10">
    <location>
        <begin position="27"/>
        <end position="45"/>
    </location>
</feature>
<proteinExistence type="inferred from homology"/>
<dbReference type="EMBL" id="VTRV01000007">
    <property type="protein sequence ID" value="TZF91550.1"/>
    <property type="molecule type" value="Genomic_DNA"/>
</dbReference>
<evidence type="ECO:0000256" key="2">
    <source>
        <dbReference type="ARBA" id="ARBA00022670"/>
    </source>
</evidence>
<name>A0A5D8ZA93_9GAMM</name>
<evidence type="ECO:0000256" key="4">
    <source>
        <dbReference type="ARBA" id="ARBA00022801"/>
    </source>
</evidence>
<evidence type="ECO:0000256" key="10">
    <source>
        <dbReference type="SAM" id="Phobius"/>
    </source>
</evidence>
<gene>
    <name evidence="11" type="ORF">FW784_01410</name>
</gene>
<keyword evidence="4 8" id="KW-0378">Hydrolase</keyword>
<keyword evidence="5" id="KW-0190">Covalent protein-DNA linkage</keyword>
<dbReference type="GO" id="GO:0008233">
    <property type="term" value="F:peptidase activity"/>
    <property type="evidence" value="ECO:0007669"/>
    <property type="project" value="UniProtKB-KW"/>
</dbReference>
<evidence type="ECO:0000256" key="5">
    <source>
        <dbReference type="ARBA" id="ARBA00023124"/>
    </source>
</evidence>
<comment type="similarity">
    <text evidence="1 8">Belongs to the SOS response-associated peptidase family.</text>
</comment>
<evidence type="ECO:0000256" key="6">
    <source>
        <dbReference type="ARBA" id="ARBA00023125"/>
    </source>
</evidence>
<dbReference type="InterPro" id="IPR003738">
    <property type="entry name" value="SRAP"/>
</dbReference>
<keyword evidence="10" id="KW-0812">Transmembrane</keyword>
<dbReference type="PANTHER" id="PTHR13604:SF0">
    <property type="entry name" value="ABASIC SITE PROCESSING PROTEIN HMCES"/>
    <property type="match status" value="1"/>
</dbReference>
<keyword evidence="10" id="KW-1133">Transmembrane helix</keyword>
<dbReference type="GO" id="GO:0003697">
    <property type="term" value="F:single-stranded DNA binding"/>
    <property type="evidence" value="ECO:0007669"/>
    <property type="project" value="InterPro"/>
</dbReference>
<dbReference type="GO" id="GO:0016829">
    <property type="term" value="F:lyase activity"/>
    <property type="evidence" value="ECO:0007669"/>
    <property type="project" value="UniProtKB-KW"/>
</dbReference>
<keyword evidence="12" id="KW-1185">Reference proteome</keyword>
<comment type="caution">
    <text evidence="11">The sequence shown here is derived from an EMBL/GenBank/DDBJ whole genome shotgun (WGS) entry which is preliminary data.</text>
</comment>
<evidence type="ECO:0000256" key="7">
    <source>
        <dbReference type="ARBA" id="ARBA00023239"/>
    </source>
</evidence>
<evidence type="ECO:0000313" key="12">
    <source>
        <dbReference type="Proteomes" id="UP000323164"/>
    </source>
</evidence>
<dbReference type="Proteomes" id="UP000323164">
    <property type="component" value="Unassembled WGS sequence"/>
</dbReference>
<keyword evidence="2 8" id="KW-0645">Protease</keyword>
<evidence type="ECO:0000256" key="1">
    <source>
        <dbReference type="ARBA" id="ARBA00008136"/>
    </source>
</evidence>
<dbReference type="Pfam" id="PF02586">
    <property type="entry name" value="SRAP"/>
    <property type="match status" value="1"/>
</dbReference>
<keyword evidence="3" id="KW-0227">DNA damage</keyword>
<dbReference type="SUPFAM" id="SSF143081">
    <property type="entry name" value="BB1717-like"/>
    <property type="match status" value="1"/>
</dbReference>
<keyword evidence="6" id="KW-0238">DNA-binding</keyword>
<dbReference type="OrthoDB" id="6192129at2"/>
<sequence length="583" mass="64205">MRVTWSAKRDNDPSRACRTWRSTEASLLMWLSVLISMCMECSWFFGERWLHRRGRGVAGRSGTLGRRGVRRRAALGVDGAEDRFGRRRPCAPRVLAGNHVHVSGGQQPGYERHAFPQVVVVAVRQPHVARALGLVAPCLQVAPQLALPRIVGVRGLGRRTPAAEPAGRADLVVHRALAGVGRQQHHAVDLAGIHAVVEDLAHAAQGRADQPDLRIGASSRWHQHFVVQAPRRAAVEVVGHRQFGEQHVGVRPHALDRFAHAAATHGFEAVPPPRQHDHESMRALLRWKQRRRHGPRCIDALRGAGEQSARREKNHRPAQQAHATSPFTMSQSWQAAVTGQWRNGGEAVADAGVGCCRMCGRDTFRATWAEVHAASQPLFVKFPDEEPVPTYNRAPTQRGWTVIADEGGGIVVPMRWGLLPPWAKDTRLAYSTINARLDGITTKPAFRSAWKSRRCLIPTSGYYEWQPVAGGKQPYFIHPANAPVMFFGGLYEARPDGAGGELLTYSVITREADPELAAIHDRMPLILAPETFNEWLHGTPEQAMSIALMTPEAPVAAHPVDRAVGNVRNDRPDLIDPVQLATG</sequence>
<accession>A0A5D8ZA93</accession>
<keyword evidence="10" id="KW-0472">Membrane</keyword>
<protein>
    <recommendedName>
        <fullName evidence="8">Abasic site processing protein</fullName>
        <ecNumber evidence="8">3.4.-.-</ecNumber>
    </recommendedName>
</protein>
<dbReference type="EC" id="3.4.-.-" evidence="8"/>
<reference evidence="11 12" key="1">
    <citation type="submission" date="2019-08" db="EMBL/GenBank/DDBJ databases">
        <title>Draft genome sequence of Lysobacter sp. UKS-15.</title>
        <authorList>
            <person name="Im W.-T."/>
        </authorList>
    </citation>
    <scope>NUCLEOTIDE SEQUENCE [LARGE SCALE GENOMIC DNA]</scope>
    <source>
        <strain evidence="11 12">UKS-15</strain>
    </source>
</reference>
<feature type="region of interest" description="Disordered" evidence="9">
    <location>
        <begin position="305"/>
        <end position="331"/>
    </location>
</feature>